<keyword evidence="9" id="KW-1185">Reference proteome</keyword>
<evidence type="ECO:0000313" key="8">
    <source>
        <dbReference type="EMBL" id="KAF4613873.1"/>
    </source>
</evidence>
<dbReference type="InterPro" id="IPR036259">
    <property type="entry name" value="MFS_trans_sf"/>
</dbReference>
<feature type="transmembrane region" description="Helical" evidence="7">
    <location>
        <begin position="25"/>
        <end position="51"/>
    </location>
</feature>
<dbReference type="Gene3D" id="1.20.1250.20">
    <property type="entry name" value="MFS general substrate transporter like domains"/>
    <property type="match status" value="2"/>
</dbReference>
<accession>A0A8H4VL38</accession>
<keyword evidence="2" id="KW-0813">Transport</keyword>
<feature type="compositionally biased region" description="Low complexity" evidence="6">
    <location>
        <begin position="159"/>
        <end position="168"/>
    </location>
</feature>
<feature type="transmembrane region" description="Helical" evidence="7">
    <location>
        <begin position="71"/>
        <end position="87"/>
    </location>
</feature>
<feature type="transmembrane region" description="Helical" evidence="7">
    <location>
        <begin position="267"/>
        <end position="288"/>
    </location>
</feature>
<organism evidence="8 9">
    <name type="scientific">Agrocybe pediades</name>
    <dbReference type="NCBI Taxonomy" id="84607"/>
    <lineage>
        <taxon>Eukaryota</taxon>
        <taxon>Fungi</taxon>
        <taxon>Dikarya</taxon>
        <taxon>Basidiomycota</taxon>
        <taxon>Agaricomycotina</taxon>
        <taxon>Agaricomycetes</taxon>
        <taxon>Agaricomycetidae</taxon>
        <taxon>Agaricales</taxon>
        <taxon>Agaricineae</taxon>
        <taxon>Strophariaceae</taxon>
        <taxon>Agrocybe</taxon>
    </lineage>
</organism>
<comment type="subcellular location">
    <subcellularLocation>
        <location evidence="1">Membrane</location>
        <topology evidence="1">Multi-pass membrane protein</topology>
    </subcellularLocation>
</comment>
<feature type="region of interest" description="Disordered" evidence="6">
    <location>
        <begin position="156"/>
        <end position="185"/>
    </location>
</feature>
<dbReference type="InterPro" id="IPR011701">
    <property type="entry name" value="MFS"/>
</dbReference>
<evidence type="ECO:0000256" key="5">
    <source>
        <dbReference type="ARBA" id="ARBA00023136"/>
    </source>
</evidence>
<evidence type="ECO:0000256" key="4">
    <source>
        <dbReference type="ARBA" id="ARBA00022989"/>
    </source>
</evidence>
<evidence type="ECO:0008006" key="10">
    <source>
        <dbReference type="Google" id="ProtNLM"/>
    </source>
</evidence>
<dbReference type="GO" id="GO:0016020">
    <property type="term" value="C:membrane"/>
    <property type="evidence" value="ECO:0007669"/>
    <property type="project" value="UniProtKB-SubCell"/>
</dbReference>
<sequence length="338" mass="36593">MFFVAEGLTVLFWSRLSDRIGRKPVIIIGLLGLSLSMYSFGLSKTFVHLMISRTLNGALKYDEQINDVKKISHILLGLGAMIGGWLYNPAKRFPRLFGQSEFHKTYPYFLPCAIPATFSLLGCIASAALYKETGPSPIPVFQYLGIRKPSLPAIAESMSTSNNNTPSTAERDRDQPNTSSSSPLPLRSMFTKRVITASGSYASLAAVEITFRCIQPLFYSTPVHLGGLGLSPAKIGNILALDGTLSGLSQLLLFARINDRWGSRNTVMYAVGSAIPSFVMFPVLSFVARCAEREYGEFGPGYAGGGGGGKLVWAGIALQVAFSLGMFFGYGEHEQGEV</sequence>
<comment type="caution">
    <text evidence="8">The sequence shown here is derived from an EMBL/GenBank/DDBJ whole genome shotgun (WGS) entry which is preliminary data.</text>
</comment>
<gene>
    <name evidence="8" type="ORF">D9613_008010</name>
</gene>
<dbReference type="PANTHER" id="PTHR23504:SF15">
    <property type="entry name" value="MAJOR FACILITATOR SUPERFAMILY (MFS) PROFILE DOMAIN-CONTAINING PROTEIN"/>
    <property type="match status" value="1"/>
</dbReference>
<feature type="transmembrane region" description="Helical" evidence="7">
    <location>
        <begin position="311"/>
        <end position="330"/>
    </location>
</feature>
<keyword evidence="4 7" id="KW-1133">Transmembrane helix</keyword>
<dbReference type="PANTHER" id="PTHR23504">
    <property type="entry name" value="MAJOR FACILITATOR SUPERFAMILY DOMAIN-CONTAINING PROTEIN 10"/>
    <property type="match status" value="1"/>
</dbReference>
<dbReference type="AlphaFoldDB" id="A0A8H4VL38"/>
<keyword evidence="5 7" id="KW-0472">Membrane</keyword>
<reference evidence="8 9" key="1">
    <citation type="submission" date="2019-12" db="EMBL/GenBank/DDBJ databases">
        <authorList>
            <person name="Floudas D."/>
            <person name="Bentzer J."/>
            <person name="Ahren D."/>
            <person name="Johansson T."/>
            <person name="Persson P."/>
            <person name="Tunlid A."/>
        </authorList>
    </citation>
    <scope>NUCLEOTIDE SEQUENCE [LARGE SCALE GENOMIC DNA]</scope>
    <source>
        <strain evidence="8 9">CBS 102.39</strain>
    </source>
</reference>
<name>A0A8H4VL38_9AGAR</name>
<proteinExistence type="predicted"/>
<protein>
    <recommendedName>
        <fullName evidence="10">MFS general substrate transporter</fullName>
    </recommendedName>
</protein>
<dbReference type="EMBL" id="JAACJL010000045">
    <property type="protein sequence ID" value="KAF4613873.1"/>
    <property type="molecule type" value="Genomic_DNA"/>
</dbReference>
<evidence type="ECO:0000313" key="9">
    <source>
        <dbReference type="Proteomes" id="UP000521872"/>
    </source>
</evidence>
<feature type="transmembrane region" description="Helical" evidence="7">
    <location>
        <begin position="108"/>
        <end position="130"/>
    </location>
</feature>
<dbReference type="GO" id="GO:0022857">
    <property type="term" value="F:transmembrane transporter activity"/>
    <property type="evidence" value="ECO:0007669"/>
    <property type="project" value="InterPro"/>
</dbReference>
<evidence type="ECO:0000256" key="1">
    <source>
        <dbReference type="ARBA" id="ARBA00004141"/>
    </source>
</evidence>
<dbReference type="Pfam" id="PF07690">
    <property type="entry name" value="MFS_1"/>
    <property type="match status" value="1"/>
</dbReference>
<evidence type="ECO:0000256" key="3">
    <source>
        <dbReference type="ARBA" id="ARBA00022692"/>
    </source>
</evidence>
<evidence type="ECO:0000256" key="6">
    <source>
        <dbReference type="SAM" id="MobiDB-lite"/>
    </source>
</evidence>
<dbReference type="Proteomes" id="UP000521872">
    <property type="component" value="Unassembled WGS sequence"/>
</dbReference>
<evidence type="ECO:0000256" key="7">
    <source>
        <dbReference type="SAM" id="Phobius"/>
    </source>
</evidence>
<dbReference type="SUPFAM" id="SSF103473">
    <property type="entry name" value="MFS general substrate transporter"/>
    <property type="match status" value="1"/>
</dbReference>
<evidence type="ECO:0000256" key="2">
    <source>
        <dbReference type="ARBA" id="ARBA00022448"/>
    </source>
</evidence>
<keyword evidence="3 7" id="KW-0812">Transmembrane</keyword>